<keyword evidence="5 8" id="KW-0811">Translocation</keyword>
<dbReference type="GO" id="GO:0015031">
    <property type="term" value="P:protein transport"/>
    <property type="evidence" value="ECO:0007669"/>
    <property type="project" value="UniProtKB-KW"/>
</dbReference>
<keyword evidence="11" id="KW-1185">Reference proteome</keyword>
<dbReference type="SUPFAM" id="SSF144122">
    <property type="entry name" value="Tim10-like"/>
    <property type="match status" value="1"/>
</dbReference>
<evidence type="ECO:0000256" key="8">
    <source>
        <dbReference type="RuleBase" id="RU367043"/>
    </source>
</evidence>
<evidence type="ECO:0000256" key="3">
    <source>
        <dbReference type="ARBA" id="ARBA00022792"/>
    </source>
</evidence>
<dbReference type="Gene3D" id="1.10.287.810">
    <property type="entry name" value="Mitochondrial import inner membrane translocase subunit tim13 like domains"/>
    <property type="match status" value="1"/>
</dbReference>
<comment type="similarity">
    <text evidence="2 8">Belongs to the small Tim family.</text>
</comment>
<dbReference type="Pfam" id="PF02953">
    <property type="entry name" value="zf-Tim10_DDP"/>
    <property type="match status" value="1"/>
</dbReference>
<evidence type="ECO:0000313" key="11">
    <source>
        <dbReference type="Proteomes" id="UP001194746"/>
    </source>
</evidence>
<evidence type="ECO:0000256" key="2">
    <source>
        <dbReference type="ARBA" id="ARBA00006720"/>
    </source>
</evidence>
<organism evidence="10 11">
    <name type="scientific">Aspergillus nanangensis</name>
    <dbReference type="NCBI Taxonomy" id="2582783"/>
    <lineage>
        <taxon>Eukaryota</taxon>
        <taxon>Fungi</taxon>
        <taxon>Dikarya</taxon>
        <taxon>Ascomycota</taxon>
        <taxon>Pezizomycotina</taxon>
        <taxon>Eurotiomycetes</taxon>
        <taxon>Eurotiomycetidae</taxon>
        <taxon>Eurotiales</taxon>
        <taxon>Aspergillaceae</taxon>
        <taxon>Aspergillus</taxon>
        <taxon>Aspergillus subgen. Circumdati</taxon>
    </lineage>
</organism>
<evidence type="ECO:0000259" key="9">
    <source>
        <dbReference type="Pfam" id="PF02953"/>
    </source>
</evidence>
<dbReference type="GO" id="GO:0005743">
    <property type="term" value="C:mitochondrial inner membrane"/>
    <property type="evidence" value="ECO:0007669"/>
    <property type="project" value="UniProtKB-SubCell"/>
</dbReference>
<evidence type="ECO:0000256" key="5">
    <source>
        <dbReference type="ARBA" id="ARBA00023010"/>
    </source>
</evidence>
<keyword evidence="4 8" id="KW-0653">Protein transport</keyword>
<keyword evidence="6 8" id="KW-1015">Disulfide bond</keyword>
<feature type="domain" description="Tim10-like" evidence="9">
    <location>
        <begin position="51"/>
        <end position="99"/>
    </location>
</feature>
<keyword evidence="8" id="KW-0496">Mitochondrion</keyword>
<evidence type="ECO:0000313" key="10">
    <source>
        <dbReference type="EMBL" id="KAF9883506.1"/>
    </source>
</evidence>
<reference evidence="10" key="1">
    <citation type="journal article" date="2019" name="Beilstein J. Org. Chem.">
        <title>Nanangenines: drimane sesquiterpenoids as the dominant metabolite cohort of a novel Australian fungus, Aspergillus nanangensis.</title>
        <authorList>
            <person name="Lacey H.J."/>
            <person name="Gilchrist C.L.M."/>
            <person name="Crombie A."/>
            <person name="Kalaitzis J.A."/>
            <person name="Vuong D."/>
            <person name="Rutledge P.J."/>
            <person name="Turner P."/>
            <person name="Pitt J.I."/>
            <person name="Lacey E."/>
            <person name="Chooi Y.H."/>
            <person name="Piggott A.M."/>
        </authorList>
    </citation>
    <scope>NUCLEOTIDE SEQUENCE</scope>
    <source>
        <strain evidence="10">MST-FP2251</strain>
    </source>
</reference>
<keyword evidence="3 8" id="KW-0472">Membrane</keyword>
<dbReference type="AlphaFoldDB" id="A0AAD4CBQ5"/>
<dbReference type="Proteomes" id="UP001194746">
    <property type="component" value="Unassembled WGS sequence"/>
</dbReference>
<keyword evidence="8" id="KW-0813">Transport</keyword>
<comment type="subunit">
    <text evidence="8">Heterohexamer.</text>
</comment>
<evidence type="ECO:0000256" key="7">
    <source>
        <dbReference type="ARBA" id="ARBA00023186"/>
    </source>
</evidence>
<proteinExistence type="inferred from homology"/>
<protein>
    <recommendedName>
        <fullName evidence="8">Mitochondrial import inner membrane translocase subunit</fullName>
    </recommendedName>
</protein>
<evidence type="ECO:0000256" key="6">
    <source>
        <dbReference type="ARBA" id="ARBA00023157"/>
    </source>
</evidence>
<dbReference type="InterPro" id="IPR035427">
    <property type="entry name" value="Tim10-like_dom_sf"/>
</dbReference>
<comment type="subcellular location">
    <subcellularLocation>
        <location evidence="1 8">Mitochondrion inner membrane</location>
        <topology evidence="1 8">Peripheral membrane protein</topology>
        <orientation evidence="1 8">Intermembrane side</orientation>
    </subcellularLocation>
</comment>
<sequence>MDQQLDVSKLSEADKKELNQFLTNEAQKSAIQQIDGIAILFREIFSLPGDVHHLADVCWKKCVTGSISSGRLNSSEEACAQNCVERWMDTNVSVLKHLETLRGQ</sequence>
<accession>A0AAD4CBQ5</accession>
<reference evidence="10" key="2">
    <citation type="submission" date="2020-02" db="EMBL/GenBank/DDBJ databases">
        <authorList>
            <person name="Gilchrist C.L.M."/>
            <person name="Chooi Y.-H."/>
        </authorList>
    </citation>
    <scope>NUCLEOTIDE SEQUENCE</scope>
    <source>
        <strain evidence="10">MST-FP2251</strain>
    </source>
</reference>
<evidence type="ECO:0000256" key="4">
    <source>
        <dbReference type="ARBA" id="ARBA00022927"/>
    </source>
</evidence>
<comment type="caution">
    <text evidence="10">The sequence shown here is derived from an EMBL/GenBank/DDBJ whole genome shotgun (WGS) entry which is preliminary data.</text>
</comment>
<comment type="domain">
    <text evidence="8">The twin CX3C motif contains 4 conserved Cys residues that form 2 disulfide bonds in the mitochondrial intermembrane space.</text>
</comment>
<keyword evidence="3 8" id="KW-0999">Mitochondrion inner membrane</keyword>
<keyword evidence="7 8" id="KW-0143">Chaperone</keyword>
<dbReference type="EMBL" id="VCAU01000161">
    <property type="protein sequence ID" value="KAF9883506.1"/>
    <property type="molecule type" value="Genomic_DNA"/>
</dbReference>
<comment type="function">
    <text evidence="8">Mitochondrial intermembrane chaperone that participates in the import and insertion of some multi-pass transmembrane proteins into the mitochondrial inner membrane. Also required for the transfer of beta-barrel precursors from the TOM complex to the sorting and assembly machinery (SAM complex) of the outer membrane. Acts as a chaperone-like protein that protects the hydrophobic precursors from aggregation and guide them through the mitochondrial intermembrane space.</text>
</comment>
<dbReference type="InterPro" id="IPR004217">
    <property type="entry name" value="Tim10-like"/>
</dbReference>
<gene>
    <name evidence="10" type="primary">TIM8</name>
    <name evidence="10" type="ORF">FE257_003381</name>
</gene>
<name>A0AAD4CBQ5_ASPNN</name>
<evidence type="ECO:0000256" key="1">
    <source>
        <dbReference type="ARBA" id="ARBA00004137"/>
    </source>
</evidence>